<organism evidence="3 4">
    <name type="scientific">Actinomyces massiliensis F0489</name>
    <dbReference type="NCBI Taxonomy" id="1125718"/>
    <lineage>
        <taxon>Bacteria</taxon>
        <taxon>Bacillati</taxon>
        <taxon>Actinomycetota</taxon>
        <taxon>Actinomycetes</taxon>
        <taxon>Actinomycetales</taxon>
        <taxon>Actinomycetaceae</taxon>
        <taxon>Actinomyces</taxon>
    </lineage>
</organism>
<feature type="transmembrane region" description="Helical" evidence="2">
    <location>
        <begin position="99"/>
        <end position="121"/>
    </location>
</feature>
<protein>
    <submittedName>
        <fullName evidence="3">Uncharacterized protein</fullName>
    </submittedName>
</protein>
<dbReference type="EMBL" id="AKFT01000159">
    <property type="protein sequence ID" value="EJF41381.1"/>
    <property type="molecule type" value="Genomic_DNA"/>
</dbReference>
<evidence type="ECO:0000313" key="3">
    <source>
        <dbReference type="EMBL" id="EJF41381.1"/>
    </source>
</evidence>
<feature type="transmembrane region" description="Helical" evidence="2">
    <location>
        <begin position="773"/>
        <end position="794"/>
    </location>
</feature>
<feature type="transmembrane region" description="Helical" evidence="2">
    <location>
        <begin position="221"/>
        <end position="239"/>
    </location>
</feature>
<feature type="transmembrane region" description="Helical" evidence="2">
    <location>
        <begin position="649"/>
        <end position="666"/>
    </location>
</feature>
<keyword evidence="2" id="KW-0472">Membrane</keyword>
<dbReference type="AlphaFoldDB" id="J0WYI7"/>
<evidence type="ECO:0000256" key="1">
    <source>
        <dbReference type="SAM" id="MobiDB-lite"/>
    </source>
</evidence>
<name>J0WYI7_9ACTO</name>
<comment type="caution">
    <text evidence="3">The sequence shown here is derived from an EMBL/GenBank/DDBJ whole genome shotgun (WGS) entry which is preliminary data.</text>
</comment>
<feature type="transmembrane region" description="Helical" evidence="2">
    <location>
        <begin position="190"/>
        <end position="209"/>
    </location>
</feature>
<keyword evidence="2" id="KW-0812">Transmembrane</keyword>
<dbReference type="RefSeq" id="WP_008732331.1">
    <property type="nucleotide sequence ID" value="NZ_AKFT01000159.1"/>
</dbReference>
<feature type="transmembrane region" description="Helical" evidence="2">
    <location>
        <begin position="526"/>
        <end position="545"/>
    </location>
</feature>
<feature type="region of interest" description="Disordered" evidence="1">
    <location>
        <begin position="145"/>
        <end position="166"/>
    </location>
</feature>
<dbReference type="eggNOG" id="ENOG5031I2P">
    <property type="taxonomic scope" value="Bacteria"/>
</dbReference>
<feature type="transmembrane region" description="Helical" evidence="2">
    <location>
        <begin position="473"/>
        <end position="494"/>
    </location>
</feature>
<feature type="transmembrane region" description="Helical" evidence="2">
    <location>
        <begin position="672"/>
        <end position="694"/>
    </location>
</feature>
<feature type="transmembrane region" description="Helical" evidence="2">
    <location>
        <begin position="76"/>
        <end position="93"/>
    </location>
</feature>
<proteinExistence type="predicted"/>
<reference evidence="3 4" key="1">
    <citation type="submission" date="2012-05" db="EMBL/GenBank/DDBJ databases">
        <authorList>
            <person name="Harkins D.M."/>
            <person name="Madupu R."/>
            <person name="Durkin A.S."/>
            <person name="Torralba M."/>
            <person name="Methe B."/>
            <person name="Sutton G.G."/>
            <person name="Nelson K.E."/>
        </authorList>
    </citation>
    <scope>NUCLEOTIDE SEQUENCE [LARGE SCALE GENOMIC DNA]</scope>
    <source>
        <strain evidence="3 4">F0489</strain>
    </source>
</reference>
<feature type="transmembrane region" description="Helical" evidence="2">
    <location>
        <begin position="368"/>
        <end position="388"/>
    </location>
</feature>
<accession>J0WYI7</accession>
<keyword evidence="2" id="KW-1133">Transmembrane helix</keyword>
<feature type="transmembrane region" description="Helical" evidence="2">
    <location>
        <begin position="394"/>
        <end position="416"/>
    </location>
</feature>
<dbReference type="Proteomes" id="UP000002941">
    <property type="component" value="Unassembled WGS sequence"/>
</dbReference>
<feature type="region of interest" description="Disordered" evidence="1">
    <location>
        <begin position="1"/>
        <end position="42"/>
    </location>
</feature>
<gene>
    <name evidence="3" type="ORF">HMPREF1318_1307</name>
</gene>
<evidence type="ECO:0000313" key="4">
    <source>
        <dbReference type="Proteomes" id="UP000002941"/>
    </source>
</evidence>
<dbReference type="PATRIC" id="fig|1125718.3.peg.1955"/>
<keyword evidence="4" id="KW-1185">Reference proteome</keyword>
<sequence>MSTTAADIPRPYVDRPTVANNGSIHPGGTPLSTPYLDGPTPTQQAECAPWRAEVAVEMLSAAFLHRPAALPLIREVFTPLILLMTGIQVLAVIDDDPATGSLPLLIVLILACLIALYVSYWQWKSSRVHVRAAAVWARSAPMPRRPWDHHGGPQTSSIGTGAPDDDAVRRGGPSAIGQWLRAALPRRLPGLVWAVLAPSVVTSLVRAYAPAPFQDGARLAGTVLVLSVVLGGLLSNIVLSMRLRRVRSLIGLTGLEADPWNLAQRFTDDPMVLPKDEPVMPRSSGAGAVCARFAGTRTRPNRSGLVDVTLLDTQVALLPKAAADIAGPGTSWAGRSREGAVGDVIRARTALANLLDSARAVARYGQHAFDVGVLFTAAMILYVGARPWVSGDALAWRTATPVVLSATAALLGTAILGSELPGFIDGAVAERLHLRALRAWADSCRLHPAHESTLPAWIREGLWRRVRHQSVRAGLWGMGLWMLILLTVGLLIVGCSAGETPASLGRSVRFMTVATLRSWGLGDAELGLLLAIGLGVWAFTVLGRLRWGRQIGRLEHELLADGLARVGADGLVVIGEAGAPLSSLSSLSALGSTAVLEAPDEALMAGPGAWAAVTSAASTGVVTPWECGVAVERLSRLAADRHRSSSGGWLPLHAGLLFVVLAAARLGAGLGWILGVLVAVLGGLMMIGGSLSFLRDVGYDARLRRALMSWAREACGPWIWPGARGQDGDSSGSALAAWWAVDGSAKPASFFLIMGETAILWWLLLPTGGAPDAAAMILMGLPLLAWLVGVVKLMPLAAGAHRARLAVGLPGKWRVQDHVQEHAGMDGRTTTTIPGWRVLGMPTSTMGGGGWGRGW</sequence>
<evidence type="ECO:0000256" key="2">
    <source>
        <dbReference type="SAM" id="Phobius"/>
    </source>
</evidence>
<feature type="transmembrane region" description="Helical" evidence="2">
    <location>
        <begin position="748"/>
        <end position="767"/>
    </location>
</feature>